<protein>
    <submittedName>
        <fullName evidence="1">Uncharacterized protein</fullName>
    </submittedName>
</protein>
<dbReference type="GeneID" id="3877538"/>
<gene>
    <name evidence="1" type="ORF">NCU01308</name>
</gene>
<reference evidence="1 2" key="1">
    <citation type="journal article" date="2003" name="Nature">
        <title>The genome sequence of the filamentous fungus Neurospora crassa.</title>
        <authorList>
            <person name="Galagan J.E."/>
            <person name="Calvo S.E."/>
            <person name="Borkovich K.A."/>
            <person name="Selker E.U."/>
            <person name="Read N.D."/>
            <person name="Jaffe D."/>
            <person name="FitzHugh W."/>
            <person name="Ma L.J."/>
            <person name="Smirnov S."/>
            <person name="Purcell S."/>
            <person name="Rehman B."/>
            <person name="Elkins T."/>
            <person name="Engels R."/>
            <person name="Wang S."/>
            <person name="Nielsen C.B."/>
            <person name="Butler J."/>
            <person name="Endrizzi M."/>
            <person name="Qui D."/>
            <person name="Ianakiev P."/>
            <person name="Bell-Pedersen D."/>
            <person name="Nelson M.A."/>
            <person name="Werner-Washburne M."/>
            <person name="Selitrennikoff C.P."/>
            <person name="Kinsey J.A."/>
            <person name="Braun E.L."/>
            <person name="Zelter A."/>
            <person name="Schulte U."/>
            <person name="Kothe G.O."/>
            <person name="Jedd G."/>
            <person name="Mewes W."/>
            <person name="Staben C."/>
            <person name="Marcotte E."/>
            <person name="Greenberg D."/>
            <person name="Roy A."/>
            <person name="Foley K."/>
            <person name="Naylor J."/>
            <person name="Stange-Thomann N."/>
            <person name="Barrett R."/>
            <person name="Gnerre S."/>
            <person name="Kamal M."/>
            <person name="Kamvysselis M."/>
            <person name="Mauceli E."/>
            <person name="Bielke C."/>
            <person name="Rudd S."/>
            <person name="Frishman D."/>
            <person name="Krystofova S."/>
            <person name="Rasmussen C."/>
            <person name="Metzenberg R.L."/>
            <person name="Perkins D.D."/>
            <person name="Kroken S."/>
            <person name="Cogoni C."/>
            <person name="Macino G."/>
            <person name="Catcheside D."/>
            <person name="Li W."/>
            <person name="Pratt R.J."/>
            <person name="Osmani S.A."/>
            <person name="DeSouza C.P."/>
            <person name="Glass L."/>
            <person name="Orbach M.J."/>
            <person name="Berglund J.A."/>
            <person name="Voelker R."/>
            <person name="Yarden O."/>
            <person name="Plamann M."/>
            <person name="Seiler S."/>
            <person name="Dunlap J."/>
            <person name="Radford A."/>
            <person name="Aramayo R."/>
            <person name="Natvig D.O."/>
            <person name="Alex L.A."/>
            <person name="Mannhaupt G."/>
            <person name="Ebbole D.J."/>
            <person name="Freitag M."/>
            <person name="Paulsen I."/>
            <person name="Sachs M.S."/>
            <person name="Lander E.S."/>
            <person name="Nusbaum C."/>
            <person name="Birren B."/>
        </authorList>
    </citation>
    <scope>NUCLEOTIDE SEQUENCE [LARGE SCALE GENOMIC DNA]</scope>
    <source>
        <strain evidence="2">ATCC 24698 / 74-OR23-1A / CBS 708.71 / DSM 1257 / FGSC 987</strain>
    </source>
</reference>
<dbReference type="AlphaFoldDB" id="Q7S7W9"/>
<name>Q7S7W9_NEUCR</name>
<sequence>MDTRTGLQSITSPEGQGCLATREAIKVTPLGESTGVVYLICALLGTCPRLSGPLVYCPGQPQVPVLRLYQKRARGIKRRISVETRYALTPFNACRTASSSSLIHDVARNL</sequence>
<dbReference type="EMBL" id="CM002240">
    <property type="protein sequence ID" value="EAA32158.3"/>
    <property type="molecule type" value="Genomic_DNA"/>
</dbReference>
<dbReference type="KEGG" id="ncr:NCU01308"/>
<dbReference type="Proteomes" id="UP000001805">
    <property type="component" value="Chromosome 2, Linkage Group V"/>
</dbReference>
<evidence type="ECO:0000313" key="2">
    <source>
        <dbReference type="Proteomes" id="UP000001805"/>
    </source>
</evidence>
<dbReference type="InParanoid" id="Q7S7W9"/>
<keyword evidence="2" id="KW-1185">Reference proteome</keyword>
<dbReference type="PaxDb" id="5141-EFNCRP00000004202"/>
<dbReference type="RefSeq" id="XP_961394.3">
    <property type="nucleotide sequence ID" value="XM_956301.3"/>
</dbReference>
<accession>Q7S7W9</accession>
<dbReference type="OrthoDB" id="10513216at2759"/>
<organism evidence="1 2">
    <name type="scientific">Neurospora crassa (strain ATCC 24698 / 74-OR23-1A / CBS 708.71 / DSM 1257 / FGSC 987)</name>
    <dbReference type="NCBI Taxonomy" id="367110"/>
    <lineage>
        <taxon>Eukaryota</taxon>
        <taxon>Fungi</taxon>
        <taxon>Dikarya</taxon>
        <taxon>Ascomycota</taxon>
        <taxon>Pezizomycotina</taxon>
        <taxon>Sordariomycetes</taxon>
        <taxon>Sordariomycetidae</taxon>
        <taxon>Sordariales</taxon>
        <taxon>Sordariaceae</taxon>
        <taxon>Neurospora</taxon>
    </lineage>
</organism>
<dbReference type="VEuPathDB" id="FungiDB:NCU01308"/>
<dbReference type="HOGENOM" id="CLU_150816_0_0_1"/>
<proteinExistence type="predicted"/>
<evidence type="ECO:0000313" key="1">
    <source>
        <dbReference type="EMBL" id="EAA32158.3"/>
    </source>
</evidence>